<sequence>MSDTGSESWEHLEEPVQGEHTAPTSSGAGGTSPSPLHLNVLVAGGSFLGKSTLVHNLALHLGAHPQELGQPREPGTPLSSFASAPDSLATRLPPIPLPGTGRTLVAAIQDTPGTGADRDLVGHLRCVVRWLLSQRQRDYEWAHGASGLAGECLGALPHGATLCLFMVQPHGLSACELAYLYALNRLVAVVPLIAKADAHIDEELRELRGRLEQVMEARADAEGQPAPAATFRFSPAALEAVQLPPGSSVFSVLASRTLDELVLPDGGRVWVPVREYGWGSVSSADPAASDTLALKRLLTEDVWALMEDARDRYSSFCSAYEAAGRDFEPLLERIVGDFSRELGEAGDVAAVAASGTAAATPPLLERRQEEAHRTEQERLQEALAAVKADMAAASPDREPPIGSAPTQQSSELRAAAPGAAAGADSVASLEASTPGSAAATAGGISGAKASSGSAHHPAPVEDANLTFPLLVTEAEGDAASMEDEAHSDLEAAEAAAEAAKAAVEEKERAAEECWRRRWKRLRKQPNVPEAVYLK</sequence>
<dbReference type="OrthoDB" id="552494at2759"/>
<feature type="region of interest" description="Disordered" evidence="3">
    <location>
        <begin position="1"/>
        <end position="33"/>
    </location>
</feature>
<evidence type="ECO:0000256" key="3">
    <source>
        <dbReference type="SAM" id="MobiDB-lite"/>
    </source>
</evidence>
<feature type="compositionally biased region" description="Basic and acidic residues" evidence="3">
    <location>
        <begin position="364"/>
        <end position="378"/>
    </location>
</feature>
<feature type="compositionally biased region" description="Low complexity" evidence="3">
    <location>
        <begin position="435"/>
        <end position="457"/>
    </location>
</feature>
<protein>
    <recommendedName>
        <fullName evidence="4">Septin-type G domain-containing protein</fullName>
    </recommendedName>
</protein>
<dbReference type="InterPro" id="IPR030379">
    <property type="entry name" value="G_SEPTIN_dom"/>
</dbReference>
<reference evidence="6" key="1">
    <citation type="journal article" date="2016" name="Nat. Commun.">
        <title>The Gonium pectorale genome demonstrates co-option of cell cycle regulation during the evolution of multicellularity.</title>
        <authorList>
            <person name="Hanschen E.R."/>
            <person name="Marriage T.N."/>
            <person name="Ferris P.J."/>
            <person name="Hamaji T."/>
            <person name="Toyoda A."/>
            <person name="Fujiyama A."/>
            <person name="Neme R."/>
            <person name="Noguchi H."/>
            <person name="Minakuchi Y."/>
            <person name="Suzuki M."/>
            <person name="Kawai-Toyooka H."/>
            <person name="Smith D.R."/>
            <person name="Sparks H."/>
            <person name="Anderson J."/>
            <person name="Bakaric R."/>
            <person name="Luria V."/>
            <person name="Karger A."/>
            <person name="Kirschner M.W."/>
            <person name="Durand P.M."/>
            <person name="Michod R.E."/>
            <person name="Nozaki H."/>
            <person name="Olson B.J."/>
        </authorList>
    </citation>
    <scope>NUCLEOTIDE SEQUENCE [LARGE SCALE GENOMIC DNA]</scope>
    <source>
        <strain evidence="6">NIES-2863</strain>
    </source>
</reference>
<dbReference type="GO" id="GO:0005525">
    <property type="term" value="F:GTP binding"/>
    <property type="evidence" value="ECO:0007669"/>
    <property type="project" value="UniProtKB-KW"/>
</dbReference>
<evidence type="ECO:0000313" key="6">
    <source>
        <dbReference type="Proteomes" id="UP000075714"/>
    </source>
</evidence>
<feature type="region of interest" description="Disordered" evidence="3">
    <location>
        <begin position="435"/>
        <end position="460"/>
    </location>
</feature>
<organism evidence="5 6">
    <name type="scientific">Gonium pectorale</name>
    <name type="common">Green alga</name>
    <dbReference type="NCBI Taxonomy" id="33097"/>
    <lineage>
        <taxon>Eukaryota</taxon>
        <taxon>Viridiplantae</taxon>
        <taxon>Chlorophyta</taxon>
        <taxon>core chlorophytes</taxon>
        <taxon>Chlorophyceae</taxon>
        <taxon>CS clade</taxon>
        <taxon>Chlamydomonadales</taxon>
        <taxon>Volvocaceae</taxon>
        <taxon>Gonium</taxon>
    </lineage>
</organism>
<proteinExistence type="inferred from homology"/>
<dbReference type="Pfam" id="PF00735">
    <property type="entry name" value="Septin"/>
    <property type="match status" value="1"/>
</dbReference>
<feature type="coiled-coil region" evidence="2">
    <location>
        <begin position="482"/>
        <end position="512"/>
    </location>
</feature>
<gene>
    <name evidence="5" type="ORF">GPECTOR_64g99</name>
</gene>
<dbReference type="EMBL" id="LSYV01000065">
    <property type="protein sequence ID" value="KXZ44679.1"/>
    <property type="molecule type" value="Genomic_DNA"/>
</dbReference>
<evidence type="ECO:0000313" key="5">
    <source>
        <dbReference type="EMBL" id="KXZ44679.1"/>
    </source>
</evidence>
<dbReference type="Gene3D" id="3.40.50.300">
    <property type="entry name" value="P-loop containing nucleotide triphosphate hydrolases"/>
    <property type="match status" value="1"/>
</dbReference>
<feature type="region of interest" description="Disordered" evidence="3">
    <location>
        <begin position="389"/>
        <end position="418"/>
    </location>
</feature>
<comment type="similarity">
    <text evidence="1">Belongs to the TRAFAC class TrmE-Era-EngA-EngB-Septin-like GTPase superfamily. Septin GTPase family.</text>
</comment>
<evidence type="ECO:0000256" key="1">
    <source>
        <dbReference type="RuleBase" id="RU004560"/>
    </source>
</evidence>
<keyword evidence="6" id="KW-1185">Reference proteome</keyword>
<evidence type="ECO:0000256" key="2">
    <source>
        <dbReference type="SAM" id="Coils"/>
    </source>
</evidence>
<dbReference type="Proteomes" id="UP000075714">
    <property type="component" value="Unassembled WGS sequence"/>
</dbReference>
<keyword evidence="1" id="KW-0342">GTP-binding</keyword>
<comment type="caution">
    <text evidence="5">The sequence shown here is derived from an EMBL/GenBank/DDBJ whole genome shotgun (WGS) entry which is preliminary data.</text>
</comment>
<keyword evidence="1" id="KW-0547">Nucleotide-binding</keyword>
<name>A0A150G462_GONPE</name>
<feature type="compositionally biased region" description="Low complexity" evidence="3">
    <location>
        <begin position="21"/>
        <end position="33"/>
    </location>
</feature>
<dbReference type="AlphaFoldDB" id="A0A150G462"/>
<dbReference type="PROSITE" id="PS51719">
    <property type="entry name" value="G_SEPTIN"/>
    <property type="match status" value="1"/>
</dbReference>
<keyword evidence="2" id="KW-0175">Coiled coil</keyword>
<dbReference type="STRING" id="33097.A0A150G462"/>
<feature type="compositionally biased region" description="Low complexity" evidence="3">
    <location>
        <begin position="409"/>
        <end position="418"/>
    </location>
</feature>
<evidence type="ECO:0000259" key="4">
    <source>
        <dbReference type="PROSITE" id="PS51719"/>
    </source>
</evidence>
<feature type="domain" description="Septin-type G" evidence="4">
    <location>
        <begin position="34"/>
        <end position="324"/>
    </location>
</feature>
<feature type="region of interest" description="Disordered" evidence="3">
    <location>
        <begin position="359"/>
        <end position="378"/>
    </location>
</feature>
<accession>A0A150G462</accession>
<dbReference type="InterPro" id="IPR027417">
    <property type="entry name" value="P-loop_NTPase"/>
</dbReference>